<evidence type="ECO:0000256" key="1">
    <source>
        <dbReference type="ARBA" id="ARBA00005061"/>
    </source>
</evidence>
<feature type="binding site" evidence="11">
    <location>
        <position position="206"/>
    </location>
    <ligand>
        <name>Zn(2+)</name>
        <dbReference type="ChEBI" id="CHEBI:29105"/>
    </ligand>
</feature>
<dbReference type="PIRSF" id="PIRSF006293">
    <property type="entry name" value="ExsB"/>
    <property type="match status" value="1"/>
</dbReference>
<dbReference type="Pfam" id="PF06508">
    <property type="entry name" value="QueC"/>
    <property type="match status" value="1"/>
</dbReference>
<dbReference type="GO" id="GO:0016879">
    <property type="term" value="F:ligase activity, forming carbon-nitrogen bonds"/>
    <property type="evidence" value="ECO:0007669"/>
    <property type="project" value="UniProtKB-UniRule"/>
</dbReference>
<dbReference type="InterPro" id="IPR018317">
    <property type="entry name" value="QueC"/>
</dbReference>
<keyword evidence="4 11" id="KW-0547">Nucleotide-binding</keyword>
<comment type="caution">
    <text evidence="12">The sequence shown here is derived from an EMBL/GenBank/DDBJ whole genome shotgun (WGS) entry which is preliminary data.</text>
</comment>
<feature type="binding site" evidence="11">
    <location>
        <begin position="26"/>
        <end position="36"/>
    </location>
    <ligand>
        <name>ATP</name>
        <dbReference type="ChEBI" id="CHEBI:30616"/>
    </ligand>
</feature>
<feature type="binding site" evidence="11">
    <location>
        <position position="218"/>
    </location>
    <ligand>
        <name>Zn(2+)</name>
        <dbReference type="ChEBI" id="CHEBI:29105"/>
    </ligand>
</feature>
<dbReference type="CDD" id="cd01995">
    <property type="entry name" value="QueC-like"/>
    <property type="match status" value="1"/>
</dbReference>
<evidence type="ECO:0000256" key="5">
    <source>
        <dbReference type="ARBA" id="ARBA00022785"/>
    </source>
</evidence>
<dbReference type="PANTHER" id="PTHR42914:SF1">
    <property type="entry name" value="7-CYANO-7-DEAZAGUANINE SYNTHASE"/>
    <property type="match status" value="1"/>
</dbReference>
<dbReference type="PANTHER" id="PTHR42914">
    <property type="entry name" value="7-CYANO-7-DEAZAGUANINE SYNTHASE"/>
    <property type="match status" value="1"/>
</dbReference>
<comment type="catalytic activity">
    <reaction evidence="10 11">
        <text>7-carboxy-7-carbaguanine + NH4(+) + 2 ATP = 7-cyano-7-carbaguanine + 2 AMP + 2 diphosphate + 2 H(+)</text>
        <dbReference type="Rhea" id="RHEA:27982"/>
        <dbReference type="ChEBI" id="CHEBI:15378"/>
        <dbReference type="ChEBI" id="CHEBI:28938"/>
        <dbReference type="ChEBI" id="CHEBI:30616"/>
        <dbReference type="ChEBI" id="CHEBI:33019"/>
        <dbReference type="ChEBI" id="CHEBI:45075"/>
        <dbReference type="ChEBI" id="CHEBI:61036"/>
        <dbReference type="ChEBI" id="CHEBI:456215"/>
        <dbReference type="EC" id="6.3.4.20"/>
    </reaction>
</comment>
<comment type="cofactor">
    <cofactor evidence="11">
        <name>Zn(2+)</name>
        <dbReference type="ChEBI" id="CHEBI:29105"/>
    </cofactor>
    <text evidence="11">Binds 1 zinc ion per subunit.</text>
</comment>
<dbReference type="GO" id="GO:0008616">
    <property type="term" value="P:tRNA queuosine(34) biosynthetic process"/>
    <property type="evidence" value="ECO:0007669"/>
    <property type="project" value="UniProtKB-UniRule"/>
</dbReference>
<dbReference type="SUPFAM" id="SSF52402">
    <property type="entry name" value="Adenine nucleotide alpha hydrolases-like"/>
    <property type="match status" value="1"/>
</dbReference>
<keyword evidence="2 11" id="KW-0436">Ligase</keyword>
<dbReference type="InterPro" id="IPR014729">
    <property type="entry name" value="Rossmann-like_a/b/a_fold"/>
</dbReference>
<dbReference type="HAMAP" id="MF_01633">
    <property type="entry name" value="QueC"/>
    <property type="match status" value="1"/>
</dbReference>
<evidence type="ECO:0000256" key="8">
    <source>
        <dbReference type="ARBA" id="ARBA00037993"/>
    </source>
</evidence>
<keyword evidence="5 11" id="KW-0671">Queuosine biosynthesis</keyword>
<dbReference type="OrthoDB" id="9789567at2"/>
<gene>
    <name evidence="11 12" type="primary">queC</name>
    <name evidence="12" type="ORF">EHO59_04585</name>
</gene>
<keyword evidence="7 11" id="KW-0067">ATP-binding</keyword>
<feature type="binding site" evidence="11">
    <location>
        <position position="221"/>
    </location>
    <ligand>
        <name>Zn(2+)</name>
        <dbReference type="ChEBI" id="CHEBI:29105"/>
    </ligand>
</feature>
<keyword evidence="3 11" id="KW-0479">Metal-binding</keyword>
<feature type="binding site" evidence="11">
    <location>
        <position position="215"/>
    </location>
    <ligand>
        <name>Zn(2+)</name>
        <dbReference type="ChEBI" id="CHEBI:29105"/>
    </ligand>
</feature>
<evidence type="ECO:0000256" key="11">
    <source>
        <dbReference type="HAMAP-Rule" id="MF_01633"/>
    </source>
</evidence>
<proteinExistence type="inferred from homology"/>
<evidence type="ECO:0000256" key="10">
    <source>
        <dbReference type="ARBA" id="ARBA00047890"/>
    </source>
</evidence>
<name>A0A4R9G7Z7_9LEPT</name>
<protein>
    <recommendedName>
        <fullName evidence="9 11">7-cyano-7-deazaguanine synthase</fullName>
        <ecNumber evidence="9 11">6.3.4.20</ecNumber>
    </recommendedName>
    <alternativeName>
        <fullName evidence="11">7-cyano-7-carbaguanine synthase</fullName>
    </alternativeName>
    <alternativeName>
        <fullName evidence="11">PreQ(0) synthase</fullName>
    </alternativeName>
    <alternativeName>
        <fullName evidence="11">Queuosine biosynthesis protein QueC</fullName>
    </alternativeName>
</protein>
<dbReference type="GO" id="GO:0005524">
    <property type="term" value="F:ATP binding"/>
    <property type="evidence" value="ECO:0007669"/>
    <property type="project" value="UniProtKB-UniRule"/>
</dbReference>
<comment type="function">
    <text evidence="11">Catalyzes the ATP-dependent conversion of 7-carboxy-7-deazaguanine (CDG) to 7-cyano-7-deazaguanine (preQ(0)).</text>
</comment>
<evidence type="ECO:0000256" key="9">
    <source>
        <dbReference type="ARBA" id="ARBA00039149"/>
    </source>
</evidence>
<dbReference type="EC" id="6.3.4.20" evidence="9 11"/>
<evidence type="ECO:0000256" key="3">
    <source>
        <dbReference type="ARBA" id="ARBA00022723"/>
    </source>
</evidence>
<evidence type="ECO:0000256" key="6">
    <source>
        <dbReference type="ARBA" id="ARBA00022833"/>
    </source>
</evidence>
<evidence type="ECO:0000313" key="13">
    <source>
        <dbReference type="Proteomes" id="UP000297453"/>
    </source>
</evidence>
<dbReference type="UniPathway" id="UPA00391"/>
<dbReference type="RefSeq" id="WP_135585180.1">
    <property type="nucleotide sequence ID" value="NZ_RQEP01000005.1"/>
</dbReference>
<dbReference type="NCBIfam" id="TIGR00364">
    <property type="entry name" value="7-cyano-7-deazaguanine synthase QueC"/>
    <property type="match status" value="1"/>
</dbReference>
<accession>A0A4R9G7Z7</accession>
<dbReference type="AlphaFoldDB" id="A0A4R9G7Z7"/>
<keyword evidence="6 11" id="KW-0862">Zinc</keyword>
<sequence>MSFQKPSSKLNGVQKNSKGPKAVVLFSGGLDSTTCLYKAIKDGYSPTALSFDYNQKHKEELKSAKKIAKLLGIPHLIQKLQPDFFKGSSLTEKKIRVPKNSLGHTKIPNTYVPGRNILFLSFGVSLAEGISAERLYIGVNALDYSGYPDCRPEFIKAYAEAIRLGTKMGAEGNPLEICTPLQYLDKKEIVLLGSSLGVPFSLTHSCYDPIQGKPCGKCDSCLLRKKGFQEAGIPEK</sequence>
<reference evidence="12" key="1">
    <citation type="journal article" date="2019" name="PLoS Negl. Trop. Dis.">
        <title>Revisiting the worldwide diversity of Leptospira species in the environment.</title>
        <authorList>
            <person name="Vincent A.T."/>
            <person name="Schiettekatte O."/>
            <person name="Bourhy P."/>
            <person name="Veyrier F.J."/>
            <person name="Picardeau M."/>
        </authorList>
    </citation>
    <scope>NUCLEOTIDE SEQUENCE [LARGE SCALE GENOMIC DNA]</scope>
    <source>
        <strain evidence="12">SSS9</strain>
    </source>
</reference>
<dbReference type="Proteomes" id="UP000297453">
    <property type="component" value="Unassembled WGS sequence"/>
</dbReference>
<evidence type="ECO:0000313" key="12">
    <source>
        <dbReference type="EMBL" id="TGK07385.1"/>
    </source>
</evidence>
<evidence type="ECO:0000256" key="2">
    <source>
        <dbReference type="ARBA" id="ARBA00022598"/>
    </source>
</evidence>
<organism evidence="12 13">
    <name type="scientific">Leptospira semungkisensis</name>
    <dbReference type="NCBI Taxonomy" id="2484985"/>
    <lineage>
        <taxon>Bacteria</taxon>
        <taxon>Pseudomonadati</taxon>
        <taxon>Spirochaetota</taxon>
        <taxon>Spirochaetia</taxon>
        <taxon>Leptospirales</taxon>
        <taxon>Leptospiraceae</taxon>
        <taxon>Leptospira</taxon>
    </lineage>
</organism>
<dbReference type="EMBL" id="RQEP01000005">
    <property type="protein sequence ID" value="TGK07385.1"/>
    <property type="molecule type" value="Genomic_DNA"/>
</dbReference>
<evidence type="ECO:0000256" key="4">
    <source>
        <dbReference type="ARBA" id="ARBA00022741"/>
    </source>
</evidence>
<keyword evidence="13" id="KW-1185">Reference proteome</keyword>
<comment type="pathway">
    <text evidence="1 11">Purine metabolism; 7-cyano-7-deazaguanine biosynthesis.</text>
</comment>
<dbReference type="GO" id="GO:0008270">
    <property type="term" value="F:zinc ion binding"/>
    <property type="evidence" value="ECO:0007669"/>
    <property type="project" value="UniProtKB-UniRule"/>
</dbReference>
<evidence type="ECO:0000256" key="7">
    <source>
        <dbReference type="ARBA" id="ARBA00022840"/>
    </source>
</evidence>
<dbReference type="Gene3D" id="3.40.50.620">
    <property type="entry name" value="HUPs"/>
    <property type="match status" value="1"/>
</dbReference>
<comment type="similarity">
    <text evidence="8 11">Belongs to the QueC family.</text>
</comment>